<reference evidence="7" key="1">
    <citation type="submission" date="2018-03" db="EMBL/GenBank/DDBJ databases">
        <authorList>
            <person name="Guldener U."/>
        </authorList>
    </citation>
    <scope>NUCLEOTIDE SEQUENCE</scope>
</reference>
<keyword evidence="8" id="KW-1185">Reference proteome</keyword>
<proteinExistence type="inferred from homology"/>
<dbReference type="SUPFAM" id="SSF51905">
    <property type="entry name" value="FAD/NAD(P)-binding domain"/>
    <property type="match status" value="1"/>
</dbReference>
<evidence type="ECO:0000256" key="5">
    <source>
        <dbReference type="ARBA" id="ARBA00023033"/>
    </source>
</evidence>
<dbReference type="Proteomes" id="UP001187682">
    <property type="component" value="Unassembled WGS sequence"/>
</dbReference>
<keyword evidence="5" id="KW-0503">Monooxygenase</keyword>
<evidence type="ECO:0000256" key="3">
    <source>
        <dbReference type="ARBA" id="ARBA00022827"/>
    </source>
</evidence>
<dbReference type="SUPFAM" id="SSF160104">
    <property type="entry name" value="Acetoacetate decarboxylase-like"/>
    <property type="match status" value="1"/>
</dbReference>
<dbReference type="InterPro" id="IPR023375">
    <property type="entry name" value="ADC_dom_sf"/>
</dbReference>
<dbReference type="GO" id="GO:0071949">
    <property type="term" value="F:FAD binding"/>
    <property type="evidence" value="ECO:0007669"/>
    <property type="project" value="InterPro"/>
</dbReference>
<dbReference type="InterPro" id="IPR002938">
    <property type="entry name" value="FAD-bd"/>
</dbReference>
<gene>
    <name evidence="7" type="ORF">DNG_09082</name>
</gene>
<comment type="caution">
    <text evidence="7">The sequence shown here is derived from an EMBL/GenBank/DDBJ whole genome shotgun (WGS) entry which is preliminary data.</text>
</comment>
<organism evidence="7 8">
    <name type="scientific">Cephalotrichum gorgonifer</name>
    <dbReference type="NCBI Taxonomy" id="2041049"/>
    <lineage>
        <taxon>Eukaryota</taxon>
        <taxon>Fungi</taxon>
        <taxon>Dikarya</taxon>
        <taxon>Ascomycota</taxon>
        <taxon>Pezizomycotina</taxon>
        <taxon>Sordariomycetes</taxon>
        <taxon>Hypocreomycetidae</taxon>
        <taxon>Microascales</taxon>
        <taxon>Microascaceae</taxon>
        <taxon>Cephalotrichum</taxon>
    </lineage>
</organism>
<dbReference type="PRINTS" id="PR00420">
    <property type="entry name" value="RNGMNOXGNASE"/>
</dbReference>
<keyword evidence="2" id="KW-0285">Flavoprotein</keyword>
<name>A0AAE8N6V7_9PEZI</name>
<dbReference type="Gene3D" id="3.50.50.60">
    <property type="entry name" value="FAD/NAD(P)-binding domain"/>
    <property type="match status" value="1"/>
</dbReference>
<accession>A0AAE8N6V7</accession>
<dbReference type="PANTHER" id="PTHR13789:SF261">
    <property type="entry name" value="HYDROXYLASE, PUTATIVE (AFU_ORTHOLOGUE AFUA_7G00590)-RELATED"/>
    <property type="match status" value="1"/>
</dbReference>
<dbReference type="InterPro" id="IPR036188">
    <property type="entry name" value="FAD/NAD-bd_sf"/>
</dbReference>
<dbReference type="InterPro" id="IPR010451">
    <property type="entry name" value="Acetoacetate_decarboxylase"/>
</dbReference>
<dbReference type="SUPFAM" id="SSF54373">
    <property type="entry name" value="FAD-linked reductases, C-terminal domain"/>
    <property type="match status" value="1"/>
</dbReference>
<dbReference type="GO" id="GO:0016829">
    <property type="term" value="F:lyase activity"/>
    <property type="evidence" value="ECO:0007669"/>
    <property type="project" value="InterPro"/>
</dbReference>
<evidence type="ECO:0000313" key="7">
    <source>
        <dbReference type="EMBL" id="SPO06393.1"/>
    </source>
</evidence>
<comment type="similarity">
    <text evidence="1">Belongs to the paxM FAD-dependent monooxygenase family.</text>
</comment>
<dbReference type="EMBL" id="ONZQ02000015">
    <property type="protein sequence ID" value="SPO06393.1"/>
    <property type="molecule type" value="Genomic_DNA"/>
</dbReference>
<dbReference type="InterPro" id="IPR050493">
    <property type="entry name" value="FAD-dep_Monooxygenase_BioMet"/>
</dbReference>
<evidence type="ECO:0000256" key="2">
    <source>
        <dbReference type="ARBA" id="ARBA00022630"/>
    </source>
</evidence>
<evidence type="ECO:0000313" key="8">
    <source>
        <dbReference type="Proteomes" id="UP001187682"/>
    </source>
</evidence>
<dbReference type="Pfam" id="PF06314">
    <property type="entry name" value="ADC"/>
    <property type="match status" value="1"/>
</dbReference>
<evidence type="ECO:0000259" key="6">
    <source>
        <dbReference type="Pfam" id="PF01494"/>
    </source>
</evidence>
<keyword evidence="4" id="KW-0560">Oxidoreductase</keyword>
<keyword evidence="3" id="KW-0274">FAD</keyword>
<evidence type="ECO:0000256" key="1">
    <source>
        <dbReference type="ARBA" id="ARBA00007992"/>
    </source>
</evidence>
<dbReference type="GO" id="GO:0004497">
    <property type="term" value="F:monooxygenase activity"/>
    <property type="evidence" value="ECO:0007669"/>
    <property type="project" value="UniProtKB-KW"/>
</dbReference>
<dbReference type="Pfam" id="PF01494">
    <property type="entry name" value="FAD_binding_3"/>
    <property type="match status" value="1"/>
</dbReference>
<dbReference type="PANTHER" id="PTHR13789">
    <property type="entry name" value="MONOOXYGENASE"/>
    <property type="match status" value="1"/>
</dbReference>
<dbReference type="AlphaFoldDB" id="A0AAE8N6V7"/>
<evidence type="ECO:0000256" key="4">
    <source>
        <dbReference type="ARBA" id="ARBA00023002"/>
    </source>
</evidence>
<dbReference type="Gene3D" id="2.40.400.10">
    <property type="entry name" value="Acetoacetate decarboxylase-like"/>
    <property type="match status" value="1"/>
</dbReference>
<sequence length="696" mass="77523">MAAEDSIAVPLKILVVGAGIAGLAAAIGLREQGHQVELFERSKLAEEEGAAIHLQPNCVGILRRLGIHPEAFGSNPLQGRMEYDFDGNLRLDLDVTESQKIWQHPWFLSYRLHLHNELKRLALSPTGKGLPAILRTSCRVTNVETSSATITLEDGSEFSGDLVIGADGMSSVARKAIVGDDIRPFPSGKSAFRFLIPREKVLANPVTEHFANRPGYIIIWYGNDRRIVMYPCCNNTMMNFVAIHPSELSGHKGEGWDIDGSKEILFEIFKDFGPAVRALLELADRTELKLWTLLDMAELPSWVKGKLVLVGDAAHPFLPYQGQGGSIAIEDVASLCVLLRKGVTKKEIPERLALYGKLRPDRAHQVQEFSRIAGANMDDKSRQEFNIMQFIKLNLYYDEWHNSTHELNKWLWQRHGNPIRRQPISFGPMVGPRQDHLGRPLSLRDATFTTHSIRFKSSATYLQTLFPSPAFSFAYPGTMVETTFQWTELDNLRWLGGSGYNSFSFSIHGVRYTKKDGSSLCGSFLPVIFENLSDSIVADREELGMPKVFSDIVVTKGGKSSRVVCSWRGTTFIDMMIDGLGEGLPENEKERPAGPTTPSNQGTFVYRYVPAVGARGEAYGEYPVFISNEHETARVVEKTLRGTDQRVVIQSGDWDSLPTLHHIASGLADVPIYQVIEAKQEQGHGMDGFSHAVRIE</sequence>
<feature type="domain" description="FAD-binding" evidence="6">
    <location>
        <begin position="12"/>
        <end position="370"/>
    </location>
</feature>
<protein>
    <submittedName>
        <fullName evidence="7">Related to salicylate 1-monooxygenase</fullName>
    </submittedName>
</protein>